<dbReference type="Pfam" id="PF05521">
    <property type="entry name" value="Phage_HCP"/>
    <property type="match status" value="1"/>
</dbReference>
<dbReference type="InterPro" id="IPR008767">
    <property type="entry name" value="Phage_SPP1_head-tail_adaptor"/>
</dbReference>
<dbReference type="AlphaFoldDB" id="A0A839AIE0"/>
<dbReference type="RefSeq" id="WP_182168323.1">
    <property type="nucleotide sequence ID" value="NZ_JACFXV010000068.1"/>
</dbReference>
<reference evidence="2 3" key="1">
    <citation type="submission" date="2020-07" db="EMBL/GenBank/DDBJ databases">
        <title>Stappia sp., F7233, whole genome shotgun sequencing project.</title>
        <authorList>
            <person name="Jiang S."/>
            <person name="Liu Z.W."/>
            <person name="Du Z.J."/>
        </authorList>
    </citation>
    <scope>NUCLEOTIDE SEQUENCE [LARGE SCALE GENOMIC DNA]</scope>
    <source>
        <strain evidence="2 3">F7233</strain>
    </source>
</reference>
<dbReference type="Gene3D" id="2.40.10.270">
    <property type="entry name" value="Bacteriophage SPP1 head-tail adaptor protein"/>
    <property type="match status" value="1"/>
</dbReference>
<comment type="caution">
    <text evidence="2">The sequence shown here is derived from an EMBL/GenBank/DDBJ whole genome shotgun (WGS) entry which is preliminary data.</text>
</comment>
<protein>
    <submittedName>
        <fullName evidence="2">Phage head closure protein</fullName>
    </submittedName>
</protein>
<evidence type="ECO:0000313" key="3">
    <source>
        <dbReference type="Proteomes" id="UP000541109"/>
    </source>
</evidence>
<sequence>MARAGQFRDRVTFQTETDIPDSGGGQATGWADIATVWAHLVEERGRERIANGRIEASAGAVLRVRHSPAVAVVTESDRAVIGGVVYNIRSIAQPDRRNRIIEMVLERGVAV</sequence>
<organism evidence="2 3">
    <name type="scientific">Stappia albiluteola</name>
    <dbReference type="NCBI Taxonomy" id="2758565"/>
    <lineage>
        <taxon>Bacteria</taxon>
        <taxon>Pseudomonadati</taxon>
        <taxon>Pseudomonadota</taxon>
        <taxon>Alphaproteobacteria</taxon>
        <taxon>Hyphomicrobiales</taxon>
        <taxon>Stappiaceae</taxon>
        <taxon>Stappia</taxon>
    </lineage>
</organism>
<dbReference type="Proteomes" id="UP000541109">
    <property type="component" value="Unassembled WGS sequence"/>
</dbReference>
<dbReference type="NCBIfam" id="TIGR01563">
    <property type="entry name" value="gp16_SPP1"/>
    <property type="match status" value="1"/>
</dbReference>
<feature type="region of interest" description="Disordered" evidence="1">
    <location>
        <begin position="1"/>
        <end position="27"/>
    </location>
</feature>
<evidence type="ECO:0000313" key="2">
    <source>
        <dbReference type="EMBL" id="MBA5779493.1"/>
    </source>
</evidence>
<name>A0A839AIE0_9HYPH</name>
<dbReference type="EMBL" id="JACFXV010000068">
    <property type="protein sequence ID" value="MBA5779493.1"/>
    <property type="molecule type" value="Genomic_DNA"/>
</dbReference>
<dbReference type="InterPro" id="IPR038666">
    <property type="entry name" value="SSP1_head-tail_sf"/>
</dbReference>
<keyword evidence="3" id="KW-1185">Reference proteome</keyword>
<evidence type="ECO:0000256" key="1">
    <source>
        <dbReference type="SAM" id="MobiDB-lite"/>
    </source>
</evidence>
<gene>
    <name evidence="2" type="ORF">H2509_20375</name>
</gene>
<accession>A0A839AIE0</accession>
<proteinExistence type="predicted"/>
<feature type="compositionally biased region" description="Basic and acidic residues" evidence="1">
    <location>
        <begin position="1"/>
        <end position="11"/>
    </location>
</feature>